<dbReference type="Pfam" id="PF13086">
    <property type="entry name" value="AAA_11"/>
    <property type="match status" value="1"/>
</dbReference>
<accession>S3D2S3</accession>
<feature type="compositionally biased region" description="Polar residues" evidence="2">
    <location>
        <begin position="82"/>
        <end position="93"/>
    </location>
</feature>
<evidence type="ECO:0000313" key="5">
    <source>
        <dbReference type="EMBL" id="EPE32782.1"/>
    </source>
</evidence>
<feature type="domain" description="DNA2/NAM7 helicase-like C-terminal" evidence="4">
    <location>
        <begin position="648"/>
        <end position="829"/>
    </location>
</feature>
<keyword evidence="1" id="KW-0067">ATP-binding</keyword>
<dbReference type="eggNOG" id="KOG1804">
    <property type="taxonomic scope" value="Eukaryota"/>
</dbReference>
<dbReference type="InterPro" id="IPR047187">
    <property type="entry name" value="SF1_C_Upf1"/>
</dbReference>
<dbReference type="SUPFAM" id="SSF52540">
    <property type="entry name" value="P-loop containing nucleoside triphosphate hydrolases"/>
    <property type="match status" value="1"/>
</dbReference>
<feature type="compositionally biased region" description="Polar residues" evidence="2">
    <location>
        <begin position="63"/>
        <end position="73"/>
    </location>
</feature>
<feature type="domain" description="DNA2/NAM7 helicase helicase" evidence="3">
    <location>
        <begin position="379"/>
        <end position="465"/>
    </location>
</feature>
<gene>
    <name evidence="5" type="ORF">GLAREA_07916</name>
</gene>
<dbReference type="Pfam" id="PF13087">
    <property type="entry name" value="AAA_12"/>
    <property type="match status" value="1"/>
</dbReference>
<protein>
    <submittedName>
        <fullName evidence="5">p-loop containing nucleoside triphosphate hydrolase</fullName>
    </submittedName>
</protein>
<evidence type="ECO:0000256" key="1">
    <source>
        <dbReference type="ARBA" id="ARBA00022806"/>
    </source>
</evidence>
<dbReference type="KEGG" id="glz:GLAREA_07916"/>
<dbReference type="CDD" id="cd18808">
    <property type="entry name" value="SF1_C_Upf1"/>
    <property type="match status" value="1"/>
</dbReference>
<dbReference type="HOGENOM" id="CLU_001666_7_1_1"/>
<dbReference type="EMBL" id="KE145359">
    <property type="protein sequence ID" value="EPE32782.1"/>
    <property type="molecule type" value="Genomic_DNA"/>
</dbReference>
<evidence type="ECO:0000313" key="6">
    <source>
        <dbReference type="Proteomes" id="UP000016922"/>
    </source>
</evidence>
<dbReference type="InterPro" id="IPR045055">
    <property type="entry name" value="DNA2/NAM7-like"/>
</dbReference>
<name>S3D2S3_GLAL2</name>
<keyword evidence="6" id="KW-1185">Reference proteome</keyword>
<dbReference type="OMA" id="LYYFDEC"/>
<dbReference type="GO" id="GO:0035194">
    <property type="term" value="P:regulatory ncRNA-mediated post-transcriptional gene silencing"/>
    <property type="evidence" value="ECO:0007669"/>
    <property type="project" value="TreeGrafter"/>
</dbReference>
<keyword evidence="5" id="KW-0378">Hydrolase</keyword>
<dbReference type="GeneID" id="19466968"/>
<keyword evidence="1" id="KW-0547">Nucleotide-binding</keyword>
<evidence type="ECO:0000259" key="3">
    <source>
        <dbReference type="Pfam" id="PF13086"/>
    </source>
</evidence>
<dbReference type="Proteomes" id="UP000016922">
    <property type="component" value="Unassembled WGS sequence"/>
</dbReference>
<dbReference type="GO" id="GO:0005829">
    <property type="term" value="C:cytosol"/>
    <property type="evidence" value="ECO:0007669"/>
    <property type="project" value="TreeGrafter"/>
</dbReference>
<feature type="region of interest" description="Disordered" evidence="2">
    <location>
        <begin position="47"/>
        <end position="97"/>
    </location>
</feature>
<sequence>MDDNPYQPPLPPLASRTRNKAIRIVEPDSGRVVIPVAVPRISLRNPHTLPASNGHNVIPATPKITTGPRSNAKNLPPDVPPLQQTTTGKQTQEPLAVKPPKSIQVEVESVAGDFEHAFDVYARPFVPQALSFVNTLQGHVRETPPLNTMHFENYSKAYVGKAFLPQIPEPITSPPSTTVKPIRSRYEEYFRYHLEAEIASQELQKNSYAIYAASPSKIIRGSLVSSQQTQQCFVSFEVPGVRENSPYIEEDDVLDVRQLLHGQRRERGWTGIIHQARVFSVQRKDKEVILAITDLNMSPAHSPIFNIQFPVQVQRYTPMKEVLPIIQQGLVLYDDHLADASPDIPRHWLQSMLFPIEQDGMMQTRLNPASFNRELFDDQLNREQQLAVERISLQNFGTLPYLISGPPGTGKTKTLVEIALQLLFYDNNISHILVCAPSDQAADTIIQRLAKHLKPQEMLRLNRPPRTFTEVPEAVLPYCHITHGPEQKFSLPPFEQLMCFKIVVTTCRDASLLLYSRMTNYDLFAAEYGLRKTIHPSAKLPRVDLHWGALLIDEAAQATEPEALLPLSVVSPPREFVLVPFMPLFVMVGDECQLGPRTSLPSSPLKKSLLGRLFERSVYAQHPLARSETGKAPPPLSKTMLPILRPAFTNLIRNYRSHPAILAVPSSLFYSDTLESEAEDTGRLASWPEWKGRKWPVLFVSNNSPDDLELDGGGWFNRGEAQIAAQYASSLVESGLVEPKEICIMSPFKAQVVRLRQEVRKTDRNWDVNIGPTEAYQGLEKGVVILCTTRSRQRFVQRDQKADWGLIGMPNKMNVALTRAKFGLIVIGKIDVLMEDPNWKAFIHFCERNGLMAGDIAGGARLEDSGVLTRLEKVLLASENTEETQVLGGVNQDDEMWISEQHATLKMSENGNCV</sequence>
<dbReference type="PANTHER" id="PTHR10887">
    <property type="entry name" value="DNA2/NAM7 HELICASE FAMILY"/>
    <property type="match status" value="1"/>
</dbReference>
<dbReference type="InterPro" id="IPR041679">
    <property type="entry name" value="DNA2/NAM7-like_C"/>
</dbReference>
<organism evidence="5 6">
    <name type="scientific">Glarea lozoyensis (strain ATCC 20868 / MF5171)</name>
    <dbReference type="NCBI Taxonomy" id="1116229"/>
    <lineage>
        <taxon>Eukaryota</taxon>
        <taxon>Fungi</taxon>
        <taxon>Dikarya</taxon>
        <taxon>Ascomycota</taxon>
        <taxon>Pezizomycotina</taxon>
        <taxon>Leotiomycetes</taxon>
        <taxon>Helotiales</taxon>
        <taxon>Helotiaceae</taxon>
        <taxon>Glarea</taxon>
    </lineage>
</organism>
<dbReference type="OrthoDB" id="6513042at2759"/>
<dbReference type="GO" id="GO:0004386">
    <property type="term" value="F:helicase activity"/>
    <property type="evidence" value="ECO:0007669"/>
    <property type="project" value="InterPro"/>
</dbReference>
<keyword evidence="1" id="KW-0347">Helicase</keyword>
<evidence type="ECO:0000256" key="2">
    <source>
        <dbReference type="SAM" id="MobiDB-lite"/>
    </source>
</evidence>
<dbReference type="GO" id="GO:0016787">
    <property type="term" value="F:hydrolase activity"/>
    <property type="evidence" value="ECO:0007669"/>
    <property type="project" value="UniProtKB-KW"/>
</dbReference>
<dbReference type="AlphaFoldDB" id="S3D2S3"/>
<dbReference type="Gene3D" id="3.40.50.300">
    <property type="entry name" value="P-loop containing nucleotide triphosphate hydrolases"/>
    <property type="match status" value="2"/>
</dbReference>
<reference evidence="5 6" key="1">
    <citation type="journal article" date="2013" name="BMC Genomics">
        <title>Genomics-driven discovery of the pneumocandin biosynthetic gene cluster in the fungus Glarea lozoyensis.</title>
        <authorList>
            <person name="Chen L."/>
            <person name="Yue Q."/>
            <person name="Zhang X."/>
            <person name="Xiang M."/>
            <person name="Wang C."/>
            <person name="Li S."/>
            <person name="Che Y."/>
            <person name="Ortiz-Lopez F.J."/>
            <person name="Bills G.F."/>
            <person name="Liu X."/>
            <person name="An Z."/>
        </authorList>
    </citation>
    <scope>NUCLEOTIDE SEQUENCE [LARGE SCALE GENOMIC DNA]</scope>
    <source>
        <strain evidence="6">ATCC 20868 / MF5171</strain>
    </source>
</reference>
<dbReference type="InterPro" id="IPR041677">
    <property type="entry name" value="DNA2/NAM7_AAA_11"/>
</dbReference>
<dbReference type="InterPro" id="IPR027417">
    <property type="entry name" value="P-loop_NTPase"/>
</dbReference>
<dbReference type="PANTHER" id="PTHR10887:SF322">
    <property type="entry name" value="HELICASE MOV-10"/>
    <property type="match status" value="1"/>
</dbReference>
<evidence type="ECO:0000259" key="4">
    <source>
        <dbReference type="Pfam" id="PF13087"/>
    </source>
</evidence>
<dbReference type="RefSeq" id="XP_008080794.1">
    <property type="nucleotide sequence ID" value="XM_008082603.1"/>
</dbReference>
<dbReference type="STRING" id="1116229.S3D2S3"/>
<proteinExistence type="predicted"/>